<keyword evidence="7" id="KW-1185">Reference proteome</keyword>
<evidence type="ECO:0000256" key="4">
    <source>
        <dbReference type="ARBA" id="ARBA00023163"/>
    </source>
</evidence>
<evidence type="ECO:0000256" key="2">
    <source>
        <dbReference type="ARBA" id="ARBA00023015"/>
    </source>
</evidence>
<dbReference type="Pfam" id="PF03466">
    <property type="entry name" value="LysR_substrate"/>
    <property type="match status" value="1"/>
</dbReference>
<dbReference type="OrthoDB" id="9798121at2"/>
<dbReference type="InterPro" id="IPR000847">
    <property type="entry name" value="LysR_HTH_N"/>
</dbReference>
<keyword evidence="2" id="KW-0805">Transcription regulation</keyword>
<dbReference type="Gene3D" id="3.40.190.290">
    <property type="match status" value="1"/>
</dbReference>
<organism evidence="6 7">
    <name type="scientific">Planktotalea frisia</name>
    <dbReference type="NCBI Taxonomy" id="696762"/>
    <lineage>
        <taxon>Bacteria</taxon>
        <taxon>Pseudomonadati</taxon>
        <taxon>Pseudomonadota</taxon>
        <taxon>Alphaproteobacteria</taxon>
        <taxon>Rhodobacterales</taxon>
        <taxon>Paracoccaceae</taxon>
        <taxon>Planktotalea</taxon>
    </lineage>
</organism>
<comment type="similarity">
    <text evidence="1">Belongs to the LysR transcriptional regulatory family.</text>
</comment>
<keyword evidence="3" id="KW-0238">DNA-binding</keyword>
<dbReference type="SUPFAM" id="SSF53850">
    <property type="entry name" value="Periplasmic binding protein-like II"/>
    <property type="match status" value="1"/>
</dbReference>
<dbReference type="InterPro" id="IPR036390">
    <property type="entry name" value="WH_DNA-bd_sf"/>
</dbReference>
<proteinExistence type="inferred from homology"/>
<dbReference type="SUPFAM" id="SSF46785">
    <property type="entry name" value="Winged helix' DNA-binding domain"/>
    <property type="match status" value="1"/>
</dbReference>
<dbReference type="AlphaFoldDB" id="A0A1L9NY95"/>
<evidence type="ECO:0000256" key="1">
    <source>
        <dbReference type="ARBA" id="ARBA00009437"/>
    </source>
</evidence>
<dbReference type="InterPro" id="IPR005119">
    <property type="entry name" value="LysR_subst-bd"/>
</dbReference>
<dbReference type="PRINTS" id="PR00039">
    <property type="entry name" value="HTHLYSR"/>
</dbReference>
<name>A0A1L9NY95_9RHOB</name>
<dbReference type="GO" id="GO:0006351">
    <property type="term" value="P:DNA-templated transcription"/>
    <property type="evidence" value="ECO:0007669"/>
    <property type="project" value="TreeGrafter"/>
</dbReference>
<evidence type="ECO:0000313" key="6">
    <source>
        <dbReference type="EMBL" id="OJI94134.1"/>
    </source>
</evidence>
<accession>A0A1L9NY95</accession>
<dbReference type="GO" id="GO:0003700">
    <property type="term" value="F:DNA-binding transcription factor activity"/>
    <property type="evidence" value="ECO:0007669"/>
    <property type="project" value="InterPro"/>
</dbReference>
<gene>
    <name evidence="6" type="primary">benM_2</name>
    <name evidence="6" type="ORF">PFRI_16640</name>
</gene>
<dbReference type="InterPro" id="IPR058163">
    <property type="entry name" value="LysR-type_TF_proteobact-type"/>
</dbReference>
<dbReference type="Proteomes" id="UP000184514">
    <property type="component" value="Unassembled WGS sequence"/>
</dbReference>
<keyword evidence="4" id="KW-0804">Transcription</keyword>
<dbReference type="Gene3D" id="1.10.10.10">
    <property type="entry name" value="Winged helix-like DNA-binding domain superfamily/Winged helix DNA-binding domain"/>
    <property type="match status" value="1"/>
</dbReference>
<comment type="caution">
    <text evidence="6">The sequence shown here is derived from an EMBL/GenBank/DDBJ whole genome shotgun (WGS) entry which is preliminary data.</text>
</comment>
<protein>
    <submittedName>
        <fullName evidence="6">HTH-type transcriptional regulator BenM</fullName>
    </submittedName>
</protein>
<dbReference type="PANTHER" id="PTHR30537">
    <property type="entry name" value="HTH-TYPE TRANSCRIPTIONAL REGULATOR"/>
    <property type="match status" value="1"/>
</dbReference>
<evidence type="ECO:0000313" key="7">
    <source>
        <dbReference type="Proteomes" id="UP000184514"/>
    </source>
</evidence>
<dbReference type="PANTHER" id="PTHR30537:SF3">
    <property type="entry name" value="TRANSCRIPTIONAL REGULATORY PROTEIN"/>
    <property type="match status" value="1"/>
</dbReference>
<dbReference type="STRING" id="696762.PFRI_16640"/>
<dbReference type="InterPro" id="IPR036388">
    <property type="entry name" value="WH-like_DNA-bd_sf"/>
</dbReference>
<feature type="domain" description="HTH lysR-type" evidence="5">
    <location>
        <begin position="8"/>
        <end position="65"/>
    </location>
</feature>
<dbReference type="PROSITE" id="PS50931">
    <property type="entry name" value="HTH_LYSR"/>
    <property type="match status" value="1"/>
</dbReference>
<dbReference type="GO" id="GO:0043565">
    <property type="term" value="F:sequence-specific DNA binding"/>
    <property type="evidence" value="ECO:0007669"/>
    <property type="project" value="TreeGrafter"/>
</dbReference>
<evidence type="ECO:0000256" key="3">
    <source>
        <dbReference type="ARBA" id="ARBA00023125"/>
    </source>
</evidence>
<sequence>MDKALNDFDWSLIRAFLAVAETGSLSGAARSLSLSQPTLGRQIKQLENQTGLRLFERQARGLELTDTGESLLEPARAMRAAFGQLRLRAAGRDHKMEGTVRITASEVMAHHVLPKIIAGMREAEPNIQIELVPSDASENLLFREADIAVRTYRSTQLDVITKQIGTVEMGIYAAKSYLAKHGTPERIDDLLNHTIVGYDRDDRIIVGMRDLGWPATREFFDVRCDDQNTYWELVRAGCGVGFTQRSFASVDPLIARVLPEVELPTLPIWLAAPEVMRSTPRIKRVWDMLEEGISAVFGRGEA</sequence>
<reference evidence="6 7" key="1">
    <citation type="submission" date="2016-10" db="EMBL/GenBank/DDBJ databases">
        <title>Genome sequence of Planktotalea frisia SH6-1.</title>
        <authorList>
            <person name="Poehlein A."/>
            <person name="Bakenhus I."/>
            <person name="Voget S."/>
            <person name="Brinkhoff T."/>
            <person name="Simon M."/>
        </authorList>
    </citation>
    <scope>NUCLEOTIDE SEQUENCE [LARGE SCALE GENOMIC DNA]</scope>
    <source>
        <strain evidence="6 7">SH6-1</strain>
    </source>
</reference>
<dbReference type="Pfam" id="PF00126">
    <property type="entry name" value="HTH_1"/>
    <property type="match status" value="1"/>
</dbReference>
<dbReference type="RefSeq" id="WP_072630244.1">
    <property type="nucleotide sequence ID" value="NZ_MLCB01000120.1"/>
</dbReference>
<dbReference type="FunFam" id="1.10.10.10:FF:000001">
    <property type="entry name" value="LysR family transcriptional regulator"/>
    <property type="match status" value="1"/>
</dbReference>
<dbReference type="EMBL" id="MLCB01000120">
    <property type="protein sequence ID" value="OJI94134.1"/>
    <property type="molecule type" value="Genomic_DNA"/>
</dbReference>
<evidence type="ECO:0000259" key="5">
    <source>
        <dbReference type="PROSITE" id="PS50931"/>
    </source>
</evidence>